<name>A0ABY6GJB6_9PROT</name>
<dbReference type="Proteomes" id="UP001163831">
    <property type="component" value="Chromosome"/>
</dbReference>
<organism evidence="1 2">
    <name type="scientific">Candidatus Kirkpatrickella diaphorinae</name>
    <dbReference type="NCBI Taxonomy" id="2984322"/>
    <lineage>
        <taxon>Bacteria</taxon>
        <taxon>Pseudomonadati</taxon>
        <taxon>Pseudomonadota</taxon>
        <taxon>Alphaproteobacteria</taxon>
        <taxon>Acetobacterales</taxon>
        <taxon>Acetobacteraceae</taxon>
        <taxon>Candidatus Kirkpatrickella</taxon>
    </lineage>
</organism>
<dbReference type="EMBL" id="CP107052">
    <property type="protein sequence ID" value="UYH51525.1"/>
    <property type="molecule type" value="Genomic_DNA"/>
</dbReference>
<reference evidence="1" key="1">
    <citation type="submission" date="2022-10" db="EMBL/GenBank/DDBJ databases">
        <title>Candidatus Kirkpatrella diaphorinas gen. nov., sp. nov., an uncultured endosymbiont identified in a population of Diaphorina citri from Hawaii.</title>
        <authorList>
            <person name="Henry E.M."/>
            <person name="Carlson C.R."/>
            <person name="Kuo Y.-W."/>
        </authorList>
    </citation>
    <scope>NUCLEOTIDE SEQUENCE</scope>
    <source>
        <strain evidence="1">CADCRV1</strain>
    </source>
</reference>
<keyword evidence="2" id="KW-1185">Reference proteome</keyword>
<proteinExistence type="predicted"/>
<dbReference type="RefSeq" id="WP_319807118.1">
    <property type="nucleotide sequence ID" value="NZ_CP107052.1"/>
</dbReference>
<evidence type="ECO:0000313" key="1">
    <source>
        <dbReference type="EMBL" id="UYH51525.1"/>
    </source>
</evidence>
<protein>
    <submittedName>
        <fullName evidence="1">Uncharacterized protein</fullName>
    </submittedName>
</protein>
<gene>
    <name evidence="1" type="ORF">N5W20_01190</name>
</gene>
<sequence>MQESDMRLADQAVVAADASFYGMALASGREIGYATSRWTRSSAG</sequence>
<evidence type="ECO:0000313" key="2">
    <source>
        <dbReference type="Proteomes" id="UP001163831"/>
    </source>
</evidence>
<accession>A0ABY6GJB6</accession>